<accession>A0AAN7YD53</accession>
<reference evidence="1 2" key="1">
    <citation type="submission" date="2023-08" db="EMBL/GenBank/DDBJ databases">
        <title>Black Yeasts Isolated from many extreme environments.</title>
        <authorList>
            <person name="Coleine C."/>
            <person name="Stajich J.E."/>
            <person name="Selbmann L."/>
        </authorList>
    </citation>
    <scope>NUCLEOTIDE SEQUENCE [LARGE SCALE GENOMIC DNA]</scope>
    <source>
        <strain evidence="1 2">CCFEE 5910</strain>
    </source>
</reference>
<proteinExistence type="predicted"/>
<sequence>MSLNKNQKKKNLMTGMALHAESNWIGEYARKRRAFFSFPNDFRFVAKFDQMEAFRECWKRHGNEQRTGSKDA</sequence>
<keyword evidence="2" id="KW-1185">Reference proteome</keyword>
<name>A0AAN7YD53_9EURO</name>
<dbReference type="EMBL" id="JAVRRJ010000009">
    <property type="protein sequence ID" value="KAK5081494.1"/>
    <property type="molecule type" value="Genomic_DNA"/>
</dbReference>
<evidence type="ECO:0000313" key="1">
    <source>
        <dbReference type="EMBL" id="KAK5081494.1"/>
    </source>
</evidence>
<dbReference type="Proteomes" id="UP001309876">
    <property type="component" value="Unassembled WGS sequence"/>
</dbReference>
<protein>
    <submittedName>
        <fullName evidence="1">Uncharacterized protein</fullName>
    </submittedName>
</protein>
<organism evidence="1 2">
    <name type="scientific">Lithohypha guttulata</name>
    <dbReference type="NCBI Taxonomy" id="1690604"/>
    <lineage>
        <taxon>Eukaryota</taxon>
        <taxon>Fungi</taxon>
        <taxon>Dikarya</taxon>
        <taxon>Ascomycota</taxon>
        <taxon>Pezizomycotina</taxon>
        <taxon>Eurotiomycetes</taxon>
        <taxon>Chaetothyriomycetidae</taxon>
        <taxon>Chaetothyriales</taxon>
        <taxon>Trichomeriaceae</taxon>
        <taxon>Lithohypha</taxon>
    </lineage>
</organism>
<evidence type="ECO:0000313" key="2">
    <source>
        <dbReference type="Proteomes" id="UP001309876"/>
    </source>
</evidence>
<dbReference type="AlphaFoldDB" id="A0AAN7YD53"/>
<comment type="caution">
    <text evidence="1">The sequence shown here is derived from an EMBL/GenBank/DDBJ whole genome shotgun (WGS) entry which is preliminary data.</text>
</comment>
<gene>
    <name evidence="1" type="ORF">LTR05_007625</name>
</gene>